<dbReference type="KEGG" id="mpi:Mpet_2492"/>
<comment type="similarity">
    <text evidence="1">Belongs to the isocitrate and isopropylmalate dehydrogenases family.</text>
</comment>
<dbReference type="PANTHER" id="PTHR11835:SF34">
    <property type="entry name" value="ISOCITRATE DEHYDROGENASE [NAD] SUBUNIT ALPHA, MITOCHONDRIAL"/>
    <property type="match status" value="1"/>
</dbReference>
<dbReference type="Pfam" id="PF00180">
    <property type="entry name" value="Iso_dh"/>
    <property type="match status" value="1"/>
</dbReference>
<dbReference type="GO" id="GO:0006099">
    <property type="term" value="P:tricarboxylic acid cycle"/>
    <property type="evidence" value="ECO:0007669"/>
    <property type="project" value="TreeGrafter"/>
</dbReference>
<dbReference type="GO" id="GO:0000287">
    <property type="term" value="F:magnesium ion binding"/>
    <property type="evidence" value="ECO:0007669"/>
    <property type="project" value="InterPro"/>
</dbReference>
<dbReference type="HOGENOM" id="CLU_031953_0_1_2"/>
<dbReference type="EC" id="1.1.1.85" evidence="4"/>
<dbReference type="GO" id="GO:0051287">
    <property type="term" value="F:NAD binding"/>
    <property type="evidence" value="ECO:0007669"/>
    <property type="project" value="InterPro"/>
</dbReference>
<dbReference type="eggNOG" id="arCOG01163">
    <property type="taxonomic scope" value="Archaea"/>
</dbReference>
<protein>
    <submittedName>
        <fullName evidence="4">3-isopropylmalate dehydrogenase</fullName>
        <ecNumber evidence="4">1.1.1.85</ecNumber>
    </submittedName>
</protein>
<dbReference type="EMBL" id="CP002117">
    <property type="protein sequence ID" value="ADN37236.1"/>
    <property type="molecule type" value="Genomic_DNA"/>
</dbReference>
<dbReference type="STRING" id="679926.Mpet_2492"/>
<dbReference type="GO" id="GO:0003862">
    <property type="term" value="F:3-isopropylmalate dehydrogenase activity"/>
    <property type="evidence" value="ECO:0007669"/>
    <property type="project" value="UniProtKB-EC"/>
</dbReference>
<keyword evidence="2 4" id="KW-0560">Oxidoreductase</keyword>
<proteinExistence type="inferred from homology"/>
<dbReference type="Gene3D" id="3.40.718.10">
    <property type="entry name" value="Isopropylmalate Dehydrogenase"/>
    <property type="match status" value="1"/>
</dbReference>
<dbReference type="GO" id="GO:0006102">
    <property type="term" value="P:isocitrate metabolic process"/>
    <property type="evidence" value="ECO:0007669"/>
    <property type="project" value="TreeGrafter"/>
</dbReference>
<dbReference type="InterPro" id="IPR024084">
    <property type="entry name" value="IsoPropMal-DH-like_dom"/>
</dbReference>
<keyword evidence="5" id="KW-1185">Reference proteome</keyword>
<dbReference type="PROSITE" id="PS00470">
    <property type="entry name" value="IDH_IMDH"/>
    <property type="match status" value="1"/>
</dbReference>
<dbReference type="PANTHER" id="PTHR11835">
    <property type="entry name" value="DECARBOXYLATING DEHYDROGENASES-ISOCITRATE, ISOPROPYLMALATE, TARTRATE"/>
    <property type="match status" value="1"/>
</dbReference>
<dbReference type="OrthoDB" id="6813at2157"/>
<dbReference type="GeneID" id="9744985"/>
<dbReference type="Proteomes" id="UP000006565">
    <property type="component" value="Chromosome"/>
</dbReference>
<name>E1REJ3_METP4</name>
<dbReference type="SUPFAM" id="SSF53659">
    <property type="entry name" value="Isocitrate/Isopropylmalate dehydrogenase-like"/>
    <property type="match status" value="1"/>
</dbReference>
<reference evidence="4 5" key="1">
    <citation type="journal article" date="2010" name="Stand. Genomic Sci.">
        <title>Complete genome sequence of Methanoplanus petrolearius type strain (SEBR 4847).</title>
        <authorList>
            <person name="Brambilla E."/>
            <person name="Djao O.D."/>
            <person name="Daligault H."/>
            <person name="Lapidus A."/>
            <person name="Lucas S."/>
            <person name="Hammon N."/>
            <person name="Nolan M."/>
            <person name="Tice H."/>
            <person name="Cheng J.F."/>
            <person name="Han C."/>
            <person name="Tapia R."/>
            <person name="Goodwin L."/>
            <person name="Pitluck S."/>
            <person name="Liolios K."/>
            <person name="Ivanova N."/>
            <person name="Mavromatis K."/>
            <person name="Mikhailova N."/>
            <person name="Pati A."/>
            <person name="Chen A."/>
            <person name="Palaniappan K."/>
            <person name="Land M."/>
            <person name="Hauser L."/>
            <person name="Chang Y.J."/>
            <person name="Jeffries C.D."/>
            <person name="Rohde M."/>
            <person name="Spring S."/>
            <person name="Sikorski J."/>
            <person name="Goker M."/>
            <person name="Woyke T."/>
            <person name="Bristow J."/>
            <person name="Eisen J.A."/>
            <person name="Markowitz V."/>
            <person name="Hugenholtz P."/>
            <person name="Kyrpides N.C."/>
            <person name="Klenk H.P."/>
        </authorList>
    </citation>
    <scope>NUCLEOTIDE SEQUENCE [LARGE SCALE GENOMIC DNA]</scope>
    <source>
        <strain evidence="5">DSM 11571 / OCM 486 / SEBR 4847</strain>
    </source>
</reference>
<sequence>MRIAIAPGDGIGKEVIPVARRILEMLLPGAEFFDVELGYEKWKRTGSACTDEDIGALKDSDAILFGAVTTPPDPCYSSVLLRIRKELDLYANLRPVCGDGFDIMIVRENTEGLYSGIEEIGTERSTTLRVVTRKGSERIARCACGLAKERRNSLVIGNKANVLKSDVLFRDTCLSVAAEEGVSARTAYIDALTLDVLMHPANYDVIVTTNIFGDILSDACGYLTGGLGMLPSANIGEKYAFFEPVHGSAPDIAGKGIANPIAAIRSAAMLLAHLGRTEEAEAVEDAVGFVLAAGIKTPDLGGDSSTEEVGEAVIKRLS</sequence>
<evidence type="ECO:0000259" key="3">
    <source>
        <dbReference type="SMART" id="SM01329"/>
    </source>
</evidence>
<evidence type="ECO:0000256" key="2">
    <source>
        <dbReference type="ARBA" id="ARBA00023002"/>
    </source>
</evidence>
<organism evidence="4 5">
    <name type="scientific">Methanolacinia petrolearia (strain DSM 11571 / OCM 486 / SEBR 4847)</name>
    <name type="common">Methanoplanus petrolearius</name>
    <dbReference type="NCBI Taxonomy" id="679926"/>
    <lineage>
        <taxon>Archaea</taxon>
        <taxon>Methanobacteriati</taxon>
        <taxon>Methanobacteriota</taxon>
        <taxon>Stenosarchaea group</taxon>
        <taxon>Methanomicrobia</taxon>
        <taxon>Methanomicrobiales</taxon>
        <taxon>Methanomicrobiaceae</taxon>
        <taxon>Methanolacinia</taxon>
    </lineage>
</organism>
<evidence type="ECO:0000313" key="5">
    <source>
        <dbReference type="Proteomes" id="UP000006565"/>
    </source>
</evidence>
<evidence type="ECO:0000313" key="4">
    <source>
        <dbReference type="EMBL" id="ADN37236.1"/>
    </source>
</evidence>
<dbReference type="AlphaFoldDB" id="E1REJ3"/>
<dbReference type="SMART" id="SM01329">
    <property type="entry name" value="Iso_dh"/>
    <property type="match status" value="1"/>
</dbReference>
<dbReference type="GO" id="GO:0004449">
    <property type="term" value="F:isocitrate dehydrogenase (NAD+) activity"/>
    <property type="evidence" value="ECO:0007669"/>
    <property type="project" value="TreeGrafter"/>
</dbReference>
<evidence type="ECO:0000256" key="1">
    <source>
        <dbReference type="ARBA" id="ARBA00007769"/>
    </source>
</evidence>
<feature type="domain" description="Isopropylmalate dehydrogenase-like" evidence="3">
    <location>
        <begin position="2"/>
        <end position="313"/>
    </location>
</feature>
<gene>
    <name evidence="4" type="ordered locus">Mpet_2492</name>
</gene>
<accession>E1REJ3</accession>
<dbReference type="InterPro" id="IPR019818">
    <property type="entry name" value="IsoCit/isopropylmalate_DH_CS"/>
</dbReference>
<dbReference type="RefSeq" id="WP_013330409.1">
    <property type="nucleotide sequence ID" value="NC_014507.1"/>
</dbReference>